<reference evidence="2" key="1">
    <citation type="journal article" date="2020" name="Stud. Mycol.">
        <title>101 Dothideomycetes genomes: a test case for predicting lifestyles and emergence of pathogens.</title>
        <authorList>
            <person name="Haridas S."/>
            <person name="Albert R."/>
            <person name="Binder M."/>
            <person name="Bloem J."/>
            <person name="Labutti K."/>
            <person name="Salamov A."/>
            <person name="Andreopoulos B."/>
            <person name="Baker S."/>
            <person name="Barry K."/>
            <person name="Bills G."/>
            <person name="Bluhm B."/>
            <person name="Cannon C."/>
            <person name="Castanera R."/>
            <person name="Culley D."/>
            <person name="Daum C."/>
            <person name="Ezra D."/>
            <person name="Gonzalez J."/>
            <person name="Henrissat B."/>
            <person name="Kuo A."/>
            <person name="Liang C."/>
            <person name="Lipzen A."/>
            <person name="Lutzoni F."/>
            <person name="Magnuson J."/>
            <person name="Mondo S."/>
            <person name="Nolan M."/>
            <person name="Ohm R."/>
            <person name="Pangilinan J."/>
            <person name="Park H.-J."/>
            <person name="Ramirez L."/>
            <person name="Alfaro M."/>
            <person name="Sun H."/>
            <person name="Tritt A."/>
            <person name="Yoshinaga Y."/>
            <person name="Zwiers L.-H."/>
            <person name="Turgeon B."/>
            <person name="Goodwin S."/>
            <person name="Spatafora J."/>
            <person name="Crous P."/>
            <person name="Grigoriev I."/>
        </authorList>
    </citation>
    <scope>NUCLEOTIDE SEQUENCE</scope>
    <source>
        <strain evidence="2">CBS 207.26</strain>
    </source>
</reference>
<accession>A0A6A6EHY3</accession>
<feature type="compositionally biased region" description="Basic residues" evidence="1">
    <location>
        <begin position="41"/>
        <end position="51"/>
    </location>
</feature>
<sequence length="108" mass="12769">DRVNRLPEQTQRRVYGCATSARRRGSGMEEKIPLAATHSRAERKRLSRQSHTHIEETWKELGIGIRLHKGNTQTWLKWLEWQTGQERYRHSQGVSAQRDLMVFFLPLM</sequence>
<proteinExistence type="predicted"/>
<protein>
    <submittedName>
        <fullName evidence="2">Uncharacterized protein</fullName>
    </submittedName>
</protein>
<evidence type="ECO:0000313" key="2">
    <source>
        <dbReference type="EMBL" id="KAF2190288.1"/>
    </source>
</evidence>
<keyword evidence="3" id="KW-1185">Reference proteome</keyword>
<feature type="region of interest" description="Disordered" evidence="1">
    <location>
        <begin position="1"/>
        <end position="51"/>
    </location>
</feature>
<organism evidence="2 3">
    <name type="scientific">Zopfia rhizophila CBS 207.26</name>
    <dbReference type="NCBI Taxonomy" id="1314779"/>
    <lineage>
        <taxon>Eukaryota</taxon>
        <taxon>Fungi</taxon>
        <taxon>Dikarya</taxon>
        <taxon>Ascomycota</taxon>
        <taxon>Pezizomycotina</taxon>
        <taxon>Dothideomycetes</taxon>
        <taxon>Dothideomycetes incertae sedis</taxon>
        <taxon>Zopfiaceae</taxon>
        <taxon>Zopfia</taxon>
    </lineage>
</organism>
<evidence type="ECO:0000313" key="3">
    <source>
        <dbReference type="Proteomes" id="UP000800200"/>
    </source>
</evidence>
<feature type="non-terminal residue" evidence="2">
    <location>
        <position position="1"/>
    </location>
</feature>
<dbReference type="Proteomes" id="UP000800200">
    <property type="component" value="Unassembled WGS sequence"/>
</dbReference>
<dbReference type="AlphaFoldDB" id="A0A6A6EHY3"/>
<evidence type="ECO:0000256" key="1">
    <source>
        <dbReference type="SAM" id="MobiDB-lite"/>
    </source>
</evidence>
<gene>
    <name evidence="2" type="ORF">K469DRAFT_699894</name>
</gene>
<dbReference type="EMBL" id="ML994619">
    <property type="protein sequence ID" value="KAF2190288.1"/>
    <property type="molecule type" value="Genomic_DNA"/>
</dbReference>
<name>A0A6A6EHY3_9PEZI</name>